<evidence type="ECO:0000313" key="2">
    <source>
        <dbReference type="EMBL" id="KAF5381388.1"/>
    </source>
</evidence>
<comment type="caution">
    <text evidence="2">The sequence shown here is derived from an EMBL/GenBank/DDBJ whole genome shotgun (WGS) entry which is preliminary data.</text>
</comment>
<organism evidence="2 3">
    <name type="scientific">Tricholomella constricta</name>
    <dbReference type="NCBI Taxonomy" id="117010"/>
    <lineage>
        <taxon>Eukaryota</taxon>
        <taxon>Fungi</taxon>
        <taxon>Dikarya</taxon>
        <taxon>Basidiomycota</taxon>
        <taxon>Agaricomycotina</taxon>
        <taxon>Agaricomycetes</taxon>
        <taxon>Agaricomycetidae</taxon>
        <taxon>Agaricales</taxon>
        <taxon>Tricholomatineae</taxon>
        <taxon>Lyophyllaceae</taxon>
        <taxon>Tricholomella</taxon>
    </lineage>
</organism>
<dbReference type="OrthoDB" id="3068795at2759"/>
<keyword evidence="1" id="KW-0812">Transmembrane</keyword>
<protein>
    <submittedName>
        <fullName evidence="2">Uncharacterized protein</fullName>
    </submittedName>
</protein>
<dbReference type="AlphaFoldDB" id="A0A8H5HDK5"/>
<dbReference type="EMBL" id="JAACJP010000011">
    <property type="protein sequence ID" value="KAF5381388.1"/>
    <property type="molecule type" value="Genomic_DNA"/>
</dbReference>
<proteinExistence type="predicted"/>
<keyword evidence="1" id="KW-1133">Transmembrane helix</keyword>
<name>A0A8H5HDK5_9AGAR</name>
<sequence>MLYSTIKVVGPNLPQVSPITSPATSTSTGSPIPPTNASSKNLSIVPAIVGGAIGGLAILLLLIAIAYILKRRQKDARPQRRLTFHRDLMVQHRRPPSDIERGSVESVSPILPRLDFQNPITAPTPRGPTRPYFPASDMVMPIPDTTSTHRQVQLDNRVRQLEQQMAGMRRQNRGGTGTGTALEQMRVQAQWLRALRDSPWALGHTDVPPPQLHLYMD</sequence>
<keyword evidence="3" id="KW-1185">Reference proteome</keyword>
<feature type="transmembrane region" description="Helical" evidence="1">
    <location>
        <begin position="44"/>
        <end position="69"/>
    </location>
</feature>
<evidence type="ECO:0000256" key="1">
    <source>
        <dbReference type="SAM" id="Phobius"/>
    </source>
</evidence>
<reference evidence="2 3" key="1">
    <citation type="journal article" date="2020" name="ISME J.">
        <title>Uncovering the hidden diversity of litter-decomposition mechanisms in mushroom-forming fungi.</title>
        <authorList>
            <person name="Floudas D."/>
            <person name="Bentzer J."/>
            <person name="Ahren D."/>
            <person name="Johansson T."/>
            <person name="Persson P."/>
            <person name="Tunlid A."/>
        </authorList>
    </citation>
    <scope>NUCLEOTIDE SEQUENCE [LARGE SCALE GENOMIC DNA]</scope>
    <source>
        <strain evidence="2 3">CBS 661.87</strain>
    </source>
</reference>
<evidence type="ECO:0000313" key="3">
    <source>
        <dbReference type="Proteomes" id="UP000565441"/>
    </source>
</evidence>
<keyword evidence="1" id="KW-0472">Membrane</keyword>
<accession>A0A8H5HDK5</accession>
<dbReference type="Proteomes" id="UP000565441">
    <property type="component" value="Unassembled WGS sequence"/>
</dbReference>
<gene>
    <name evidence="2" type="ORF">D9615_008326</name>
</gene>